<evidence type="ECO:0000259" key="3">
    <source>
        <dbReference type="Pfam" id="PF00535"/>
    </source>
</evidence>
<evidence type="ECO:0000259" key="2">
    <source>
        <dbReference type="Pfam" id="PF00534"/>
    </source>
</evidence>
<dbReference type="InterPro" id="IPR001173">
    <property type="entry name" value="Glyco_trans_2-like"/>
</dbReference>
<evidence type="ECO:0000313" key="4">
    <source>
        <dbReference type="EMBL" id="MCB8883172.1"/>
    </source>
</evidence>
<sequence>MSSIKRIISGPAKKLHTAVRVIRHQRADLLPLLGRNLRPARTARILKLNAEITKLAQDIGGSYVGNSSPTVSAVPDSKAVVVSIIITTSGDEPAYLLDTIESLRWQSSQNWEAIVCVIKEGQDGKRWNRLRSIRPLWSGARVVRLPGVSTSRGSALQSAVKQAKGAFTIVLDAGDLLSKDAIAILLDQIASYPDSVMIYGDEASRVTGGEPINLIAKPGWSPERLASYNYFGRPSALRRESILAAGGYAGDLGLATEWDMALRLARPFAETANARGIRHIPSVLCHRIHDNDRPSPEDARSVQFRLTAERHWSRQAIKADIKTSPHGVQLATWPITRPPLVSVILADPHDARALGRFCLKMTQVVTAAPIQIVIVDPGRQEPECHALYRTIEAAGGAVVQSTPDRGYYHACNVGAAAARGELLLFLRLGVEFQTLDWLAELVRHAIRPGVGVVAPRFEPLDDGRFGAPENPIYFSGPCQIIRRNVFNRIGGYDERFQLMHGDAALSLSASTFGYRNIQVEPSLAWDDKFQIQNIEVDDTSILTSQMDALGIGGLRPYAIGPGAAGSSQQNGPHQSCDLPTRSRTLDLNNDREMSCSVGRPITEIVVEADGDLRITDISAAARFIITLLRRRVSLRQRFPMALSDGANGAFCRWLTDDDEASFGLEPEEKAIILGAFEADLSKKGRQVAFYSEALRASSPLFLLPEGRGALATILFAAVDSRVLTLEEVWWTMLQSAESIGSEMIQTWLYTPDWQSKFPAGLNVAGKGPVSRWIRDRFNTSASYVDELSWPLSTRQLTNESDRLIEEENEPSINSTIEGVNILAHFTYPSGLRVSAENIADSLRSQNVPLSLRNVPVNLSWDEPEFERYSGVESYDLSIIHVQPEPYFADVFTRAGISERSPMTYRIGYWYWESEDIPEAWDLAASKCDELWTATSFVSDALKSRYAKPVHILPPGFQIPEFRMSSRSHFGLPEGPFMFLFMFHMTSAIERKNPLGLIAAFRAAFDPKDDVMLVIKTTFGNDHPTQLAGLRAAAAGFPIYIIDDVYDRSDTLSLMSICDCYISLHRSEGLGLTMIEAMLLGKPSIATGYSGNVDFMNDSNSLLVDHRVVTLDRDIPNYRRGLRWAQPSIDHAIVHMRYVFDNRDAAHDLGLRGQADLQTRMSHHQAGSAMVRRLAAL</sequence>
<gene>
    <name evidence="4" type="ORF">ACELLULO517_23185</name>
</gene>
<dbReference type="Pfam" id="PF00534">
    <property type="entry name" value="Glycos_transf_1"/>
    <property type="match status" value="1"/>
</dbReference>
<dbReference type="Gene3D" id="3.40.50.2000">
    <property type="entry name" value="Glycogen Phosphorylase B"/>
    <property type="match status" value="1"/>
</dbReference>
<dbReference type="EMBL" id="JAESVA010000011">
    <property type="protein sequence ID" value="MCB8883172.1"/>
    <property type="molecule type" value="Genomic_DNA"/>
</dbReference>
<feature type="domain" description="Glycosyl transferase family 1" evidence="2">
    <location>
        <begin position="984"/>
        <end position="1099"/>
    </location>
</feature>
<dbReference type="GO" id="GO:0016757">
    <property type="term" value="F:glycosyltransferase activity"/>
    <property type="evidence" value="ECO:0007669"/>
    <property type="project" value="InterPro"/>
</dbReference>
<comment type="caution">
    <text evidence="4">The sequence shown here is derived from an EMBL/GenBank/DDBJ whole genome shotgun (WGS) entry which is preliminary data.</text>
</comment>
<accession>A0A964E662</accession>
<dbReference type="CDD" id="cd03801">
    <property type="entry name" value="GT4_PimA-like"/>
    <property type="match status" value="1"/>
</dbReference>
<feature type="region of interest" description="Disordered" evidence="1">
    <location>
        <begin position="561"/>
        <end position="583"/>
    </location>
</feature>
<dbReference type="Gene3D" id="3.90.550.10">
    <property type="entry name" value="Spore Coat Polysaccharide Biosynthesis Protein SpsA, Chain A"/>
    <property type="match status" value="2"/>
</dbReference>
<dbReference type="Pfam" id="PF00535">
    <property type="entry name" value="Glycos_transf_2"/>
    <property type="match status" value="1"/>
</dbReference>
<dbReference type="SUPFAM" id="SSF53756">
    <property type="entry name" value="UDP-Glycosyltransferase/glycogen phosphorylase"/>
    <property type="match status" value="1"/>
</dbReference>
<reference evidence="4 5" key="1">
    <citation type="journal article" date="2021" name="Microorganisms">
        <title>Acidisoma silvae sp. nov. and Acidisomacellulosilytica sp. nov., Two Acidophilic Bacteria Isolated from Decaying Wood, Hydrolyzing Cellulose and Producing Poly-3-hydroxybutyrate.</title>
        <authorList>
            <person name="Mieszkin S."/>
            <person name="Pouder E."/>
            <person name="Uroz S."/>
            <person name="Simon-Colin C."/>
            <person name="Alain K."/>
        </authorList>
    </citation>
    <scope>NUCLEOTIDE SEQUENCE [LARGE SCALE GENOMIC DNA]</scope>
    <source>
        <strain evidence="4 5">HW T5.17</strain>
    </source>
</reference>
<evidence type="ECO:0000256" key="1">
    <source>
        <dbReference type="SAM" id="MobiDB-lite"/>
    </source>
</evidence>
<protein>
    <submittedName>
        <fullName evidence="4">Glycosyltransferase</fullName>
    </submittedName>
</protein>
<dbReference type="SUPFAM" id="SSF53448">
    <property type="entry name" value="Nucleotide-diphospho-sugar transferases"/>
    <property type="match status" value="2"/>
</dbReference>
<dbReference type="InterPro" id="IPR001296">
    <property type="entry name" value="Glyco_trans_1"/>
</dbReference>
<organism evidence="4 5">
    <name type="scientific">Acidisoma cellulosilyticum</name>
    <dbReference type="NCBI Taxonomy" id="2802395"/>
    <lineage>
        <taxon>Bacteria</taxon>
        <taxon>Pseudomonadati</taxon>
        <taxon>Pseudomonadota</taxon>
        <taxon>Alphaproteobacteria</taxon>
        <taxon>Acetobacterales</taxon>
        <taxon>Acidocellaceae</taxon>
        <taxon>Acidisoma</taxon>
    </lineage>
</organism>
<feature type="domain" description="Glycosyltransferase 2-like" evidence="3">
    <location>
        <begin position="83"/>
        <end position="198"/>
    </location>
</feature>
<dbReference type="AlphaFoldDB" id="A0A964E662"/>
<dbReference type="PANTHER" id="PTHR46656:SF3">
    <property type="entry name" value="PUTATIVE-RELATED"/>
    <property type="match status" value="1"/>
</dbReference>
<dbReference type="Proteomes" id="UP000721844">
    <property type="component" value="Unassembled WGS sequence"/>
</dbReference>
<dbReference type="InterPro" id="IPR029044">
    <property type="entry name" value="Nucleotide-diphossugar_trans"/>
</dbReference>
<proteinExistence type="predicted"/>
<dbReference type="PANTHER" id="PTHR46656">
    <property type="entry name" value="PUTATIVE-RELATED"/>
    <property type="match status" value="1"/>
</dbReference>
<evidence type="ECO:0000313" key="5">
    <source>
        <dbReference type="Proteomes" id="UP000721844"/>
    </source>
</evidence>
<name>A0A964E662_9PROT</name>
<keyword evidence="5" id="KW-1185">Reference proteome</keyword>
<dbReference type="RefSeq" id="WP_227309826.1">
    <property type="nucleotide sequence ID" value="NZ_JAESVA010000011.1"/>
</dbReference>